<dbReference type="Proteomes" id="UP000434604">
    <property type="component" value="Unassembled WGS sequence"/>
</dbReference>
<gene>
    <name evidence="10" type="ORF">B5E52_21745</name>
    <name evidence="11" type="ORF">DW042_12860</name>
    <name evidence="8" type="ORF">GA398_00590</name>
    <name evidence="9" type="ORF">GAZ26_02190</name>
</gene>
<dbReference type="EMBL" id="WDCG01000002">
    <property type="protein sequence ID" value="KAB6427172.1"/>
    <property type="molecule type" value="Genomic_DNA"/>
</dbReference>
<dbReference type="Proteomes" id="UP000284417">
    <property type="component" value="Unassembled WGS sequence"/>
</dbReference>
<evidence type="ECO:0000313" key="9">
    <source>
        <dbReference type="EMBL" id="KAB6427172.1"/>
    </source>
</evidence>
<evidence type="ECO:0000256" key="6">
    <source>
        <dbReference type="PIRSR" id="PIRSR606710-2"/>
    </source>
</evidence>
<dbReference type="AlphaFoldDB" id="A0A1Y4V8K5"/>
<evidence type="ECO:0000313" key="13">
    <source>
        <dbReference type="Proteomes" id="UP000284417"/>
    </source>
</evidence>
<feature type="active site" description="Proton donor" evidence="5">
    <location>
        <position position="496"/>
    </location>
</feature>
<dbReference type="CDD" id="cd18616">
    <property type="entry name" value="GH43_ABN-like"/>
    <property type="match status" value="1"/>
</dbReference>
<reference evidence="14 15" key="4">
    <citation type="journal article" date="2019" name="Nat. Med.">
        <title>A library of human gut bacterial isolates paired with longitudinal multiomics data enables mechanistic microbiome research.</title>
        <authorList>
            <person name="Poyet M."/>
            <person name="Groussin M."/>
            <person name="Gibbons S.M."/>
            <person name="Avila-Pacheco J."/>
            <person name="Jiang X."/>
            <person name="Kearney S.M."/>
            <person name="Perrotta A.R."/>
            <person name="Berdy B."/>
            <person name="Zhao S."/>
            <person name="Lieberman T.D."/>
            <person name="Swanson P.K."/>
            <person name="Smith M."/>
            <person name="Roesemann S."/>
            <person name="Alexander J.E."/>
            <person name="Rich S.A."/>
            <person name="Livny J."/>
            <person name="Vlamakis H."/>
            <person name="Clish C."/>
            <person name="Bullock K."/>
            <person name="Deik A."/>
            <person name="Scott J."/>
            <person name="Pierce K.A."/>
            <person name="Xavier R.J."/>
            <person name="Alm E.J."/>
        </authorList>
    </citation>
    <scope>NUCLEOTIDE SEQUENCE [LARGE SCALE GENOMIC DNA]</scope>
    <source>
        <strain evidence="8 14">BIOML-A58</strain>
        <strain evidence="9 15">BIOML-A7</strain>
    </source>
</reference>
<proteinExistence type="inferred from homology"/>
<accession>A0A1Y4V8K5</accession>
<name>A0A1Y4V8K5_9BACE</name>
<evidence type="ECO:0000256" key="4">
    <source>
        <dbReference type="ARBA" id="ARBA00023295"/>
    </source>
</evidence>
<dbReference type="RefSeq" id="WP_032811966.1">
    <property type="nucleotide sequence ID" value="NZ_JAQDLF010000001.1"/>
</dbReference>
<comment type="caution">
    <text evidence="9">The sequence shown here is derived from an EMBL/GenBank/DDBJ whole genome shotgun (WGS) entry which is preliminary data.</text>
</comment>
<evidence type="ECO:0000256" key="5">
    <source>
        <dbReference type="PIRSR" id="PIRSR606710-1"/>
    </source>
</evidence>
<evidence type="ECO:0000313" key="10">
    <source>
        <dbReference type="EMBL" id="OUQ62166.1"/>
    </source>
</evidence>
<evidence type="ECO:0000256" key="2">
    <source>
        <dbReference type="ARBA" id="ARBA00009865"/>
    </source>
</evidence>
<dbReference type="EMBL" id="WDED01000001">
    <property type="protein sequence ID" value="KAB6150290.1"/>
    <property type="molecule type" value="Genomic_DNA"/>
</dbReference>
<keyword evidence="4" id="KW-0326">Glycosidase</keyword>
<evidence type="ECO:0000256" key="1">
    <source>
        <dbReference type="ARBA" id="ARBA00004834"/>
    </source>
</evidence>
<evidence type="ECO:0000313" key="14">
    <source>
        <dbReference type="Proteomes" id="UP000434604"/>
    </source>
</evidence>
<evidence type="ECO:0000259" key="7">
    <source>
        <dbReference type="Pfam" id="PF08522"/>
    </source>
</evidence>
<dbReference type="SUPFAM" id="SSF75005">
    <property type="entry name" value="Arabinanase/levansucrase/invertase"/>
    <property type="match status" value="1"/>
</dbReference>
<dbReference type="PANTHER" id="PTHR43301">
    <property type="entry name" value="ARABINAN ENDO-1,5-ALPHA-L-ARABINOSIDASE"/>
    <property type="match status" value="1"/>
</dbReference>
<evidence type="ECO:0000256" key="3">
    <source>
        <dbReference type="ARBA" id="ARBA00022801"/>
    </source>
</evidence>
<evidence type="ECO:0000313" key="11">
    <source>
        <dbReference type="EMBL" id="RHK95506.1"/>
    </source>
</evidence>
<reference evidence="12" key="1">
    <citation type="submission" date="2017-04" db="EMBL/GenBank/DDBJ databases">
        <title>Function of individual gut microbiota members based on whole genome sequencing of pure cultures obtained from chicken caecum.</title>
        <authorList>
            <person name="Medvecky M."/>
            <person name="Cejkova D."/>
            <person name="Polansky O."/>
            <person name="Karasova D."/>
            <person name="Kubasova T."/>
            <person name="Cizek A."/>
            <person name="Rychlik I."/>
        </authorList>
    </citation>
    <scope>NUCLEOTIDE SEQUENCE [LARGE SCALE GENOMIC DNA]</scope>
    <source>
        <strain evidence="12">An109</strain>
    </source>
</reference>
<feature type="site" description="Important for catalytic activity, responsible for pKa modulation of the active site Glu and correct orientation of both the proton donor and substrate" evidence="6">
    <location>
        <position position="444"/>
    </location>
</feature>
<evidence type="ECO:0000313" key="12">
    <source>
        <dbReference type="Proteomes" id="UP000196036"/>
    </source>
</evidence>
<comment type="pathway">
    <text evidence="1">Glycan metabolism; L-arabinan degradation.</text>
</comment>
<dbReference type="PANTHER" id="PTHR43301:SF3">
    <property type="entry name" value="ARABINAN ENDO-1,5-ALPHA-L-ARABINOSIDASE A-RELATED"/>
    <property type="match status" value="1"/>
</dbReference>
<comment type="similarity">
    <text evidence="2">Belongs to the glycosyl hydrolase 43 family.</text>
</comment>
<dbReference type="Pfam" id="PF04616">
    <property type="entry name" value="Glyco_hydro_43"/>
    <property type="match status" value="1"/>
</dbReference>
<dbReference type="Pfam" id="PF08522">
    <property type="entry name" value="BT_3987-like_N"/>
    <property type="match status" value="2"/>
</dbReference>
<reference evidence="10" key="2">
    <citation type="journal article" date="2018" name="BMC Genomics">
        <title>Whole genome sequencing and function prediction of 133 gut anaerobes isolated from chicken caecum in pure cultures.</title>
        <authorList>
            <person name="Medvecky M."/>
            <person name="Cejkova D."/>
            <person name="Polansky O."/>
            <person name="Karasova D."/>
            <person name="Kubasova T."/>
            <person name="Cizek A."/>
            <person name="Rychlik I."/>
        </authorList>
    </citation>
    <scope>NUCLEOTIDE SEQUENCE</scope>
    <source>
        <strain evidence="10">An109</strain>
    </source>
</reference>
<dbReference type="InterPro" id="IPR006710">
    <property type="entry name" value="Glyco_hydro_43"/>
</dbReference>
<reference evidence="11 13" key="3">
    <citation type="submission" date="2018-08" db="EMBL/GenBank/DDBJ databases">
        <title>A genome reference for cultivated species of the human gut microbiota.</title>
        <authorList>
            <person name="Zou Y."/>
            <person name="Xue W."/>
            <person name="Luo G."/>
        </authorList>
    </citation>
    <scope>NUCLEOTIDE SEQUENCE [LARGE SCALE GENOMIC DNA]</scope>
    <source>
        <strain evidence="11 13">AF39-6AC</strain>
    </source>
</reference>
<dbReference type="Proteomes" id="UP000471447">
    <property type="component" value="Unassembled WGS sequence"/>
</dbReference>
<dbReference type="InterPro" id="IPR050727">
    <property type="entry name" value="GH43_arabinanases"/>
</dbReference>
<feature type="domain" description="BT-3987-like N-terminal" evidence="7">
    <location>
        <begin position="208"/>
        <end position="302"/>
    </location>
</feature>
<dbReference type="EMBL" id="QROC01000015">
    <property type="protein sequence ID" value="RHK95506.1"/>
    <property type="molecule type" value="Genomic_DNA"/>
</dbReference>
<keyword evidence="3 9" id="KW-0378">Hydrolase</keyword>
<feature type="active site" description="Proton acceptor" evidence="5">
    <location>
        <position position="330"/>
    </location>
</feature>
<dbReference type="Proteomes" id="UP000196036">
    <property type="component" value="Unassembled WGS sequence"/>
</dbReference>
<dbReference type="GO" id="GO:0005975">
    <property type="term" value="P:carbohydrate metabolic process"/>
    <property type="evidence" value="ECO:0007669"/>
    <property type="project" value="InterPro"/>
</dbReference>
<dbReference type="InterPro" id="IPR023296">
    <property type="entry name" value="Glyco_hydro_beta-prop_sf"/>
</dbReference>
<dbReference type="Gene3D" id="2.60.40.1740">
    <property type="entry name" value="hypothetical protein (bacova_03559)"/>
    <property type="match status" value="2"/>
</dbReference>
<evidence type="ECO:0000313" key="8">
    <source>
        <dbReference type="EMBL" id="KAB6150290.1"/>
    </source>
</evidence>
<sequence length="627" mass="70954">MVASNFLLGSDIMCNLSTVSILRWNLVMLLSTLFWFSCSTSDNNEESNGKEGDETNVSVYLQQNGFQNLNLVPDQNFVSYNVLVCKSTLLNGEISVRLKTWSDSELKAYNSNNGTNFQLLPEDLYQLEEMLTLKANEKQKSIEIQFHSSEIFSRWKREKTNYVLPLRLESASVSAQENKRNLLLTIDVQAAIVKLESISGEILLNQEKVEVDIKSYYDFSGTNQSTFHCTLSVAPEAVQLVNDYNAAHGTSYELLPDDSYTLGGLTYSAGNNQASTKLTIQSTKLHPTYYLLPLCLTNADSETVLIDKSVRILTLVRGYCNPIIAFSAPDPTVIRAQDGYFYLYGTENTRNVPIYRSKDLVNWEYKGTAFTDATRPTWGGDHNIWAPEIRYFNNHYVLYYSWAIWGDEWRSNVGVAVSDSPLGPFIDKGCLIDSKVIGVQNSIDQFFYEDNGKKYMFWGSFRGIYATELTDNGLEIKKKTDGTPVLKKRICGNRFEGTNIYKRGEYYYLFASIGTCCNGATSTYQTVVGRSKNVLGPYLDKTGRDMLYDYCEIIMSGNETWAGPGHNSILIQDDVGTDWIIYHGYKKKEAENGRYVLMDKLIWSNDGWPSVKSNAPSILEVAPYFQK</sequence>
<dbReference type="InterPro" id="IPR013728">
    <property type="entry name" value="BT_3987-like_N"/>
</dbReference>
<protein>
    <submittedName>
        <fullName evidence="11">DUF1735 domain-containing protein</fullName>
    </submittedName>
    <submittedName>
        <fullName evidence="9">Family 43 glycosylhydrolase</fullName>
    </submittedName>
    <submittedName>
        <fullName evidence="10">Glycosyl hydrolase family 43</fullName>
    </submittedName>
</protein>
<dbReference type="EMBL" id="NFLW01000068">
    <property type="protein sequence ID" value="OUQ62166.1"/>
    <property type="molecule type" value="Genomic_DNA"/>
</dbReference>
<organism evidence="9 15">
    <name type="scientific">Bacteroides xylanisolvens</name>
    <dbReference type="NCBI Taxonomy" id="371601"/>
    <lineage>
        <taxon>Bacteria</taxon>
        <taxon>Pseudomonadati</taxon>
        <taxon>Bacteroidota</taxon>
        <taxon>Bacteroidia</taxon>
        <taxon>Bacteroidales</taxon>
        <taxon>Bacteroidaceae</taxon>
        <taxon>Bacteroides</taxon>
    </lineage>
</organism>
<dbReference type="GO" id="GO:0004553">
    <property type="term" value="F:hydrolase activity, hydrolyzing O-glycosyl compounds"/>
    <property type="evidence" value="ECO:0007669"/>
    <property type="project" value="InterPro"/>
</dbReference>
<feature type="domain" description="BT-3987-like N-terminal" evidence="7">
    <location>
        <begin position="59"/>
        <end position="173"/>
    </location>
</feature>
<dbReference type="Gene3D" id="2.115.10.20">
    <property type="entry name" value="Glycosyl hydrolase domain, family 43"/>
    <property type="match status" value="1"/>
</dbReference>
<evidence type="ECO:0000313" key="15">
    <source>
        <dbReference type="Proteomes" id="UP000471447"/>
    </source>
</evidence>